<keyword evidence="1" id="KW-0175">Coiled coil</keyword>
<dbReference type="EMBL" id="JACHFD010000016">
    <property type="protein sequence ID" value="MBB5352848.1"/>
    <property type="molecule type" value="Genomic_DNA"/>
</dbReference>
<keyword evidence="4" id="KW-1185">Reference proteome</keyword>
<organism evidence="3 4">
    <name type="scientific">Haloferula luteola</name>
    <dbReference type="NCBI Taxonomy" id="595692"/>
    <lineage>
        <taxon>Bacteria</taxon>
        <taxon>Pseudomonadati</taxon>
        <taxon>Verrucomicrobiota</taxon>
        <taxon>Verrucomicrobiia</taxon>
        <taxon>Verrucomicrobiales</taxon>
        <taxon>Verrucomicrobiaceae</taxon>
        <taxon>Haloferula</taxon>
    </lineage>
</organism>
<accession>A0A840VDY9</accession>
<gene>
    <name evidence="3" type="ORF">HNR46_003096</name>
</gene>
<feature type="transmembrane region" description="Helical" evidence="2">
    <location>
        <begin position="15"/>
        <end position="35"/>
    </location>
</feature>
<comment type="caution">
    <text evidence="3">The sequence shown here is derived from an EMBL/GenBank/DDBJ whole genome shotgun (WGS) entry which is preliminary data.</text>
</comment>
<sequence>MGSTDLFSSSYGPGVVGTFMALIVLLGFGGLYMMVGDNYLKGGPPIEAVIAENANDISHLKKSISARTASLAEHDVMKKAGFELQRLEVTTGELEKRVAHLQSEVATNQAEIDQVNSAFEDYKARYRESARLSMIDRVFDELRGSDGTVYKNVKVTSIDPVRLNFKHDNGIGKVSLSDLPADIKDFLQFSEVEATDHAGSEQMADAALGDAVKIAQQEDKVIRLENDVREQRNELEKARSSLDRARRAIPVHERSIRQKRMEIASERQKSGVSRVPQMKEELSQMESALRKVQRAIPDLTRTISELTDKVSETEKNIVEARSKLARLHAGEKE</sequence>
<name>A0A840VDY9_9BACT</name>
<keyword evidence="2" id="KW-0812">Transmembrane</keyword>
<evidence type="ECO:0000256" key="1">
    <source>
        <dbReference type="SAM" id="Coils"/>
    </source>
</evidence>
<feature type="coiled-coil region" evidence="1">
    <location>
        <begin position="214"/>
        <end position="248"/>
    </location>
</feature>
<dbReference type="Proteomes" id="UP000557717">
    <property type="component" value="Unassembled WGS sequence"/>
</dbReference>
<dbReference type="Gene3D" id="1.10.287.1490">
    <property type="match status" value="1"/>
</dbReference>
<proteinExistence type="predicted"/>
<reference evidence="3 4" key="1">
    <citation type="submission" date="2020-08" db="EMBL/GenBank/DDBJ databases">
        <title>Genomic Encyclopedia of Type Strains, Phase IV (KMG-IV): sequencing the most valuable type-strain genomes for metagenomic binning, comparative biology and taxonomic classification.</title>
        <authorList>
            <person name="Goeker M."/>
        </authorList>
    </citation>
    <scope>NUCLEOTIDE SEQUENCE [LARGE SCALE GENOMIC DNA]</scope>
    <source>
        <strain evidence="3 4">YC6886</strain>
    </source>
</reference>
<keyword evidence="2" id="KW-1133">Transmembrane helix</keyword>
<evidence type="ECO:0000256" key="2">
    <source>
        <dbReference type="SAM" id="Phobius"/>
    </source>
</evidence>
<keyword evidence="2" id="KW-0472">Membrane</keyword>
<dbReference type="RefSeq" id="WP_184020222.1">
    <property type="nucleotide sequence ID" value="NZ_JACHFD010000016.1"/>
</dbReference>
<evidence type="ECO:0000313" key="3">
    <source>
        <dbReference type="EMBL" id="MBB5352848.1"/>
    </source>
</evidence>
<protein>
    <submittedName>
        <fullName evidence="3">Chromosome segregation ATPase</fullName>
    </submittedName>
</protein>
<dbReference type="AlphaFoldDB" id="A0A840VDY9"/>
<feature type="coiled-coil region" evidence="1">
    <location>
        <begin position="275"/>
        <end position="323"/>
    </location>
</feature>
<evidence type="ECO:0000313" key="4">
    <source>
        <dbReference type="Proteomes" id="UP000557717"/>
    </source>
</evidence>